<accession>A0A9W6ICY9</accession>
<feature type="signal peptide" evidence="4">
    <location>
        <begin position="1"/>
        <end position="21"/>
    </location>
</feature>
<dbReference type="RefSeq" id="WP_271223421.1">
    <property type="nucleotide sequence ID" value="NZ_BAAAVD010000026.1"/>
</dbReference>
<dbReference type="AlphaFoldDB" id="A0A9W6ICY9"/>
<evidence type="ECO:0000256" key="3">
    <source>
        <dbReference type="ARBA" id="ARBA00023163"/>
    </source>
</evidence>
<dbReference type="Pfam" id="PF08279">
    <property type="entry name" value="HTH_11"/>
    <property type="match status" value="1"/>
</dbReference>
<keyword evidence="2" id="KW-0238">DNA-binding</keyword>
<feature type="chain" id="PRO_5040939724" evidence="4">
    <location>
        <begin position="22"/>
        <end position="324"/>
    </location>
</feature>
<dbReference type="InterPro" id="IPR013196">
    <property type="entry name" value="HTH_11"/>
</dbReference>
<evidence type="ECO:0000313" key="7">
    <source>
        <dbReference type="Proteomes" id="UP001143474"/>
    </source>
</evidence>
<protein>
    <submittedName>
        <fullName evidence="6">Transcriptional regulator</fullName>
    </submittedName>
</protein>
<organism evidence="6 7">
    <name type="scientific">Streptosporangium carneum</name>
    <dbReference type="NCBI Taxonomy" id="47481"/>
    <lineage>
        <taxon>Bacteria</taxon>
        <taxon>Bacillati</taxon>
        <taxon>Actinomycetota</taxon>
        <taxon>Actinomycetes</taxon>
        <taxon>Streptosporangiales</taxon>
        <taxon>Streptosporangiaceae</taxon>
        <taxon>Streptosporangium</taxon>
    </lineage>
</organism>
<dbReference type="GO" id="GO:0003677">
    <property type="term" value="F:DNA binding"/>
    <property type="evidence" value="ECO:0007669"/>
    <property type="project" value="UniProtKB-KW"/>
</dbReference>
<evidence type="ECO:0000256" key="1">
    <source>
        <dbReference type="ARBA" id="ARBA00023015"/>
    </source>
</evidence>
<dbReference type="InterPro" id="IPR057727">
    <property type="entry name" value="WCX_dom"/>
</dbReference>
<keyword evidence="3" id="KW-0804">Transcription</keyword>
<keyword evidence="7" id="KW-1185">Reference proteome</keyword>
<dbReference type="Pfam" id="PF13280">
    <property type="entry name" value="WYL"/>
    <property type="match status" value="1"/>
</dbReference>
<dbReference type="PROSITE" id="PS00894">
    <property type="entry name" value="HTH_DEOR_1"/>
    <property type="match status" value="1"/>
</dbReference>
<keyword evidence="1" id="KW-0805">Transcription regulation</keyword>
<dbReference type="EMBL" id="BSEV01000044">
    <property type="protein sequence ID" value="GLK15200.1"/>
    <property type="molecule type" value="Genomic_DNA"/>
</dbReference>
<dbReference type="PROSITE" id="PS51000">
    <property type="entry name" value="HTH_DEOR_2"/>
    <property type="match status" value="1"/>
</dbReference>
<evidence type="ECO:0000259" key="5">
    <source>
        <dbReference type="PROSITE" id="PS51000"/>
    </source>
</evidence>
<dbReference type="InterPro" id="IPR036390">
    <property type="entry name" value="WH_DNA-bd_sf"/>
</dbReference>
<evidence type="ECO:0000256" key="4">
    <source>
        <dbReference type="SAM" id="SignalP"/>
    </source>
</evidence>
<dbReference type="InterPro" id="IPR001034">
    <property type="entry name" value="DeoR_HTH"/>
</dbReference>
<dbReference type="SUPFAM" id="SSF46785">
    <property type="entry name" value="Winged helix' DNA-binding domain"/>
    <property type="match status" value="1"/>
</dbReference>
<name>A0A9W6ICY9_9ACTN</name>
<dbReference type="InterPro" id="IPR026881">
    <property type="entry name" value="WYL_dom"/>
</dbReference>
<proteinExistence type="predicted"/>
<dbReference type="Pfam" id="PF25583">
    <property type="entry name" value="WCX"/>
    <property type="match status" value="1"/>
</dbReference>
<dbReference type="PANTHER" id="PTHR34580:SF1">
    <property type="entry name" value="PROTEIN PAFC"/>
    <property type="match status" value="1"/>
</dbReference>
<dbReference type="InterPro" id="IPR036388">
    <property type="entry name" value="WH-like_DNA-bd_sf"/>
</dbReference>
<dbReference type="InterPro" id="IPR018356">
    <property type="entry name" value="Tscrpt_reg_HTH_DeoR_CS"/>
</dbReference>
<reference evidence="6" key="1">
    <citation type="journal article" date="2014" name="Int. J. Syst. Evol. Microbiol.">
        <title>Complete genome sequence of Corynebacterium casei LMG S-19264T (=DSM 44701T), isolated from a smear-ripened cheese.</title>
        <authorList>
            <consortium name="US DOE Joint Genome Institute (JGI-PGF)"/>
            <person name="Walter F."/>
            <person name="Albersmeier A."/>
            <person name="Kalinowski J."/>
            <person name="Ruckert C."/>
        </authorList>
    </citation>
    <scope>NUCLEOTIDE SEQUENCE</scope>
    <source>
        <strain evidence="6">VKM Ac-2007</strain>
    </source>
</reference>
<gene>
    <name evidence="6" type="ORF">GCM10017600_86130</name>
</gene>
<evidence type="ECO:0000313" key="6">
    <source>
        <dbReference type="EMBL" id="GLK15200.1"/>
    </source>
</evidence>
<sequence length="324" mass="34712">MRAARLMSLVLLLQARGGMTAAELSRELEVSERTVHRDVLALSGAGVPVYADRGRGGGYRLLEGYRTRLTGLDRAEAQALFLSGVPDALREMGLGEVAATARLKASAALPPGARDAPETAAQRFHLDAPGWFAHGKPSPEALPALARAVWGDHPVTALYRGTRRTLQPYGLVLKAGVWYLATRSAIYRVERFAEVEVHSERRFDRDPGFDLAAFWSERAADFARSLLTARVTVRLSPAGLRGLAVLGDPAALDEALASVGEPDGQGWVTVSLPVESLEVAYHQILRFGSEAEVLDPPDLRARMAEAAARACGLYGGRAAGDAPP</sequence>
<evidence type="ECO:0000256" key="2">
    <source>
        <dbReference type="ARBA" id="ARBA00023125"/>
    </source>
</evidence>
<dbReference type="PROSITE" id="PS52050">
    <property type="entry name" value="WYL"/>
    <property type="match status" value="1"/>
</dbReference>
<reference evidence="6" key="2">
    <citation type="submission" date="2023-01" db="EMBL/GenBank/DDBJ databases">
        <authorList>
            <person name="Sun Q."/>
            <person name="Evtushenko L."/>
        </authorList>
    </citation>
    <scope>NUCLEOTIDE SEQUENCE</scope>
    <source>
        <strain evidence="6">VKM Ac-2007</strain>
    </source>
</reference>
<comment type="caution">
    <text evidence="6">The sequence shown here is derived from an EMBL/GenBank/DDBJ whole genome shotgun (WGS) entry which is preliminary data.</text>
</comment>
<dbReference type="GO" id="GO:0003700">
    <property type="term" value="F:DNA-binding transcription factor activity"/>
    <property type="evidence" value="ECO:0007669"/>
    <property type="project" value="InterPro"/>
</dbReference>
<dbReference type="PANTHER" id="PTHR34580">
    <property type="match status" value="1"/>
</dbReference>
<dbReference type="InterPro" id="IPR051534">
    <property type="entry name" value="CBASS_pafABC_assoc_protein"/>
</dbReference>
<keyword evidence="4" id="KW-0732">Signal</keyword>
<feature type="domain" description="HTH deoR-type" evidence="5">
    <location>
        <begin position="2"/>
        <end position="60"/>
    </location>
</feature>
<dbReference type="Gene3D" id="1.10.10.10">
    <property type="entry name" value="Winged helix-like DNA-binding domain superfamily/Winged helix DNA-binding domain"/>
    <property type="match status" value="1"/>
</dbReference>
<dbReference type="Proteomes" id="UP001143474">
    <property type="component" value="Unassembled WGS sequence"/>
</dbReference>